<feature type="non-terminal residue" evidence="4">
    <location>
        <position position="1"/>
    </location>
</feature>
<dbReference type="GO" id="GO:0005829">
    <property type="term" value="C:cytosol"/>
    <property type="evidence" value="ECO:0007669"/>
    <property type="project" value="UniProtKB-UniRule"/>
</dbReference>
<reference evidence="4" key="1">
    <citation type="submission" date="2022-07" db="EMBL/GenBank/DDBJ databases">
        <title>Phylogenomic reconstructions and comparative analyses of Kickxellomycotina fungi.</title>
        <authorList>
            <person name="Reynolds N.K."/>
            <person name="Stajich J.E."/>
            <person name="Barry K."/>
            <person name="Grigoriev I.V."/>
            <person name="Crous P."/>
            <person name="Smith M.E."/>
        </authorList>
    </citation>
    <scope>NUCLEOTIDE SEQUENCE</scope>
    <source>
        <strain evidence="4">RSA 1196</strain>
    </source>
</reference>
<comment type="function">
    <text evidence="1">E3 ubiquitin-protein ligase. Component of the ribosome quality control complex (RQC), a ribosome-associated complex that mediates ubiquitination and extraction of incompletely synthesized nascent chains for proteasomal degradation.</text>
</comment>
<keyword evidence="1" id="KW-0863">Zinc-finger</keyword>
<gene>
    <name evidence="4" type="ORF">IWQ62_003085</name>
</gene>
<comment type="pathway">
    <text evidence="1">Protein modification; protein ubiquitination.</text>
</comment>
<keyword evidence="1" id="KW-0862">Zinc</keyword>
<feature type="domain" description="E3 ubiquitin-protein ligase listerin HEAT repeat region" evidence="2">
    <location>
        <begin position="764"/>
        <end position="874"/>
    </location>
</feature>
<evidence type="ECO:0000313" key="5">
    <source>
        <dbReference type="Proteomes" id="UP001150925"/>
    </source>
</evidence>
<comment type="similarity">
    <text evidence="1">Belongs to the LTN1 family.</text>
</comment>
<evidence type="ECO:0000313" key="4">
    <source>
        <dbReference type="EMBL" id="KAJ1963888.1"/>
    </source>
</evidence>
<dbReference type="PANTHER" id="PTHR12389:SF0">
    <property type="entry name" value="E3 UBIQUITIN-PROTEIN LIGASE LISTERIN"/>
    <property type="match status" value="1"/>
</dbReference>
<name>A0A9W8APA1_9FUNG</name>
<feature type="non-terminal residue" evidence="4">
    <location>
        <position position="996"/>
    </location>
</feature>
<sequence>AQRCRQTLFTTCKAGSVELQQRLRTATFRHLRCNLWDPEFNMHPLDLKNHIYKLVSEFCPDLPERQRSLHAVLHNPGVWSTVLEHSFHCCPDASLEIIPEAAMDSYLSLRAVLVQPEHLGVLQDPPALDTSLYHALWSRVTVVTCELAGDDAMGVLDLFFTKVDNSDGPSTHPTTLYQLLPERSWLIHCWVLGWLVSQDEEINLEEDHPSFPLLDSAQSPWSHRLQEHILQFLKALLFQCTVSETNTDAADPAPLGDLTKLSPSTLFEFISFGQNASPVQRLTPASELSHISYRMVRAFHDGFSPYHIRALMAFWRFITTNMLELDYYPVDSTPPLTTVRVTFQDQLNTDEQHVILQRWFNYLGDQYEQRLDPYIYLALLKSFGTLEASHAGVKLLRRRCLEALTKLAEQPLLVTLDNPSMMANLCTGLTASAHLFFIPVRRVTFELPQILRSKWASHPGVQEDIALAYSIFVNIQQQVAELLPGLVQQYYDTNDDPTEQAATQFRVVQLLVVISQLVRFAYPVVRCTAADTVDFLAYFSSAVSLWIYPWASDVELDANAHGSLINGVIQVIWTNAVYLTGLIMGRYEHNLGFSRNHELTLPEPTQKLLSKLWTFYAHQTVGTAGEDTKVKLSLLNSLAAVIVTVYRMQVLQPPSPSVCIDQLRNVNRGLLTRTLVLCRESMVYFSPDEFTPVVLEDMARFGPMAFSMSNDPAFEVDFIPDVDMKAVILRTLLLYRLFLDTVERRLTDPGEPSSDTSLKRSRSNIVSQEQQDQISYILSLLCHLVGVSRYVQQKPFNVALWDPTEYEYRGLDLHHGLSYALLAVNLWYNSLWLLPTVVRRWWEGCRNRQLIQEIERFTTRYFSPLIIAQELQLVDKHTGIQDLVKKYSSLSVRTHPNSGSCSIRFEIDDTTIDLVLRMPTSYPLQLTQVECADASIVGDDRWQAWRRNAHALAQQSDHRFADLIYHFTRNIAYRFDGVEECYICYSVDATHTTLSG</sequence>
<dbReference type="InterPro" id="IPR054478">
    <property type="entry name" value="LTN1_UBC"/>
</dbReference>
<dbReference type="EC" id="2.3.2.27" evidence="1"/>
<dbReference type="Pfam" id="PF23009">
    <property type="entry name" value="UBC_like"/>
    <property type="match status" value="1"/>
</dbReference>
<dbReference type="GO" id="GO:1990112">
    <property type="term" value="C:RQC complex"/>
    <property type="evidence" value="ECO:0007669"/>
    <property type="project" value="UniProtKB-UniRule"/>
</dbReference>
<evidence type="ECO:0000259" key="2">
    <source>
        <dbReference type="Pfam" id="PF22999"/>
    </source>
</evidence>
<organism evidence="4 5">
    <name type="scientific">Dispira parvispora</name>
    <dbReference type="NCBI Taxonomy" id="1520584"/>
    <lineage>
        <taxon>Eukaryota</taxon>
        <taxon>Fungi</taxon>
        <taxon>Fungi incertae sedis</taxon>
        <taxon>Zoopagomycota</taxon>
        <taxon>Kickxellomycotina</taxon>
        <taxon>Dimargaritomycetes</taxon>
        <taxon>Dimargaritales</taxon>
        <taxon>Dimargaritaceae</taxon>
        <taxon>Dispira</taxon>
    </lineage>
</organism>
<protein>
    <recommendedName>
        <fullName evidence="1">E3 ubiquitin-protein ligase listerin</fullName>
        <ecNumber evidence="1">2.3.2.27</ecNumber>
    </recommendedName>
    <alternativeName>
        <fullName evidence="1">RING-type E3 ubiquitin transferase listerin</fullName>
    </alternativeName>
</protein>
<proteinExistence type="inferred from homology"/>
<dbReference type="Pfam" id="PF22999">
    <property type="entry name" value="LTN1_E3_ligase_6th"/>
    <property type="match status" value="1"/>
</dbReference>
<dbReference type="AlphaFoldDB" id="A0A9W8APA1"/>
<evidence type="ECO:0000259" key="3">
    <source>
        <dbReference type="Pfam" id="PF23009"/>
    </source>
</evidence>
<comment type="caution">
    <text evidence="4">The sequence shown here is derived from an EMBL/GenBank/DDBJ whole genome shotgun (WGS) entry which is preliminary data.</text>
</comment>
<accession>A0A9W8APA1</accession>
<keyword evidence="1" id="KW-0833">Ubl conjugation pathway</keyword>
<keyword evidence="5" id="KW-1185">Reference proteome</keyword>
<dbReference type="Proteomes" id="UP001150925">
    <property type="component" value="Unassembled WGS sequence"/>
</dbReference>
<comment type="subunit">
    <text evidence="1">Component of the ribosome quality control complex (RQC).</text>
</comment>
<dbReference type="GO" id="GO:0061630">
    <property type="term" value="F:ubiquitin protein ligase activity"/>
    <property type="evidence" value="ECO:0007669"/>
    <property type="project" value="UniProtKB-UniRule"/>
</dbReference>
<keyword evidence="1" id="KW-0808">Transferase</keyword>
<dbReference type="GO" id="GO:0008270">
    <property type="term" value="F:zinc ion binding"/>
    <property type="evidence" value="ECO:0007669"/>
    <property type="project" value="UniProtKB-KW"/>
</dbReference>
<dbReference type="EMBL" id="JANBPY010000764">
    <property type="protein sequence ID" value="KAJ1963888.1"/>
    <property type="molecule type" value="Genomic_DNA"/>
</dbReference>
<dbReference type="GO" id="GO:0043023">
    <property type="term" value="F:ribosomal large subunit binding"/>
    <property type="evidence" value="ECO:0007669"/>
    <property type="project" value="TreeGrafter"/>
</dbReference>
<dbReference type="OrthoDB" id="6108at2759"/>
<dbReference type="InterPro" id="IPR039795">
    <property type="entry name" value="LTN1/Rkr1"/>
</dbReference>
<dbReference type="GO" id="GO:0072344">
    <property type="term" value="P:rescue of stalled ribosome"/>
    <property type="evidence" value="ECO:0007669"/>
    <property type="project" value="UniProtKB-UniRule"/>
</dbReference>
<feature type="domain" description="E3 ubiquitin-protein ligase listerin ubiquitin conjugating" evidence="3">
    <location>
        <begin position="890"/>
        <end position="971"/>
    </location>
</feature>
<dbReference type="PANTHER" id="PTHR12389">
    <property type="entry name" value="ZINC FINGER PROTEIN 294"/>
    <property type="match status" value="1"/>
</dbReference>
<dbReference type="GO" id="GO:1990116">
    <property type="term" value="P:ribosome-associated ubiquitin-dependent protein catabolic process"/>
    <property type="evidence" value="ECO:0007669"/>
    <property type="project" value="UniProtKB-UniRule"/>
</dbReference>
<evidence type="ECO:0000256" key="1">
    <source>
        <dbReference type="RuleBase" id="RU367090"/>
    </source>
</evidence>
<comment type="catalytic activity">
    <reaction evidence="1">
        <text>S-ubiquitinyl-[E2 ubiquitin-conjugating enzyme]-L-cysteine + [acceptor protein]-L-lysine = [E2 ubiquitin-conjugating enzyme]-L-cysteine + N(6)-ubiquitinyl-[acceptor protein]-L-lysine.</text>
        <dbReference type="EC" id="2.3.2.27"/>
    </reaction>
</comment>
<keyword evidence="1" id="KW-0479">Metal-binding</keyword>
<dbReference type="InterPro" id="IPR054477">
    <property type="entry name" value="LTN1_E3_ligase_6th"/>
</dbReference>